<proteinExistence type="inferred from homology"/>
<evidence type="ECO:0000256" key="1">
    <source>
        <dbReference type="ARBA" id="ARBA00004496"/>
    </source>
</evidence>
<comment type="similarity">
    <text evidence="2">Belongs to the DivIVA family.</text>
</comment>
<dbReference type="GO" id="GO:0008360">
    <property type="term" value="P:regulation of cell shape"/>
    <property type="evidence" value="ECO:0007669"/>
    <property type="project" value="UniProtKB-KW"/>
</dbReference>
<evidence type="ECO:0000256" key="3">
    <source>
        <dbReference type="ARBA" id="ARBA00018787"/>
    </source>
</evidence>
<organism evidence="10 11">
    <name type="scientific">Mycobacterium conspicuum</name>
    <dbReference type="NCBI Taxonomy" id="44010"/>
    <lineage>
        <taxon>Bacteria</taxon>
        <taxon>Bacillati</taxon>
        <taxon>Actinomycetota</taxon>
        <taxon>Actinomycetes</taxon>
        <taxon>Mycobacteriales</taxon>
        <taxon>Mycobacteriaceae</taxon>
        <taxon>Mycobacterium</taxon>
    </lineage>
</organism>
<gene>
    <name evidence="10" type="ORF">MCNS_21310</name>
</gene>
<keyword evidence="5" id="KW-0132">Cell division</keyword>
<sequence>MRIPESVDAGLDRDGPGRGAIRGGIWHVSRLVAAKTGAGCDHFLMDTTNGGLTAELVHNVAFAKPPIGKRGYNEDQVDAFLDLVEAALRDPAGGGLSPEQVRNVVFAKPPLGRRGYNEDQVDAFLDFVAQHLQPGRSRPGAVAPPPSGRLSARHGAARHAGDESWLRRAGNAVIQLFTWILQD</sequence>
<evidence type="ECO:0000256" key="7">
    <source>
        <dbReference type="ARBA" id="ARBA00023054"/>
    </source>
</evidence>
<keyword evidence="6" id="KW-0133">Cell shape</keyword>
<accession>A0A7I7YBG6</accession>
<evidence type="ECO:0000256" key="2">
    <source>
        <dbReference type="ARBA" id="ARBA00009008"/>
    </source>
</evidence>
<dbReference type="InterPro" id="IPR007793">
    <property type="entry name" value="DivIVA_fam"/>
</dbReference>
<keyword evidence="7" id="KW-0175">Coiled coil</keyword>
<dbReference type="Gene3D" id="6.10.250.660">
    <property type="match status" value="2"/>
</dbReference>
<dbReference type="EMBL" id="AP022613">
    <property type="protein sequence ID" value="BBZ39068.1"/>
    <property type="molecule type" value="Genomic_DNA"/>
</dbReference>
<keyword evidence="11" id="KW-1185">Reference proteome</keyword>
<comment type="subcellular location">
    <subcellularLocation>
        <location evidence="1">Cytoplasm</location>
    </subcellularLocation>
</comment>
<protein>
    <recommendedName>
        <fullName evidence="3">Cell wall synthesis protein Wag31</fullName>
    </recommendedName>
    <alternativeName>
        <fullName evidence="9">Antigen 84</fullName>
    </alternativeName>
</protein>
<keyword evidence="4" id="KW-0963">Cytoplasm</keyword>
<dbReference type="PANTHER" id="PTHR35794">
    <property type="entry name" value="CELL DIVISION PROTEIN DIVIVA"/>
    <property type="match status" value="1"/>
</dbReference>
<dbReference type="PANTHER" id="PTHR35794:SF2">
    <property type="entry name" value="CELL DIVISION PROTEIN DIVIVA"/>
    <property type="match status" value="1"/>
</dbReference>
<dbReference type="GO" id="GO:0005737">
    <property type="term" value="C:cytoplasm"/>
    <property type="evidence" value="ECO:0007669"/>
    <property type="project" value="UniProtKB-SubCell"/>
</dbReference>
<name>A0A7I7YBG6_9MYCO</name>
<dbReference type="GO" id="GO:0051301">
    <property type="term" value="P:cell division"/>
    <property type="evidence" value="ECO:0007669"/>
    <property type="project" value="UniProtKB-KW"/>
</dbReference>
<evidence type="ECO:0000256" key="5">
    <source>
        <dbReference type="ARBA" id="ARBA00022618"/>
    </source>
</evidence>
<evidence type="ECO:0000256" key="9">
    <source>
        <dbReference type="ARBA" id="ARBA00031737"/>
    </source>
</evidence>
<dbReference type="InterPro" id="IPR019933">
    <property type="entry name" value="DivIVA_domain"/>
</dbReference>
<evidence type="ECO:0000256" key="4">
    <source>
        <dbReference type="ARBA" id="ARBA00022490"/>
    </source>
</evidence>
<keyword evidence="8" id="KW-0131">Cell cycle</keyword>
<dbReference type="AlphaFoldDB" id="A0A7I7YBG6"/>
<dbReference type="Proteomes" id="UP000467385">
    <property type="component" value="Chromosome"/>
</dbReference>
<evidence type="ECO:0000256" key="8">
    <source>
        <dbReference type="ARBA" id="ARBA00023306"/>
    </source>
</evidence>
<evidence type="ECO:0000313" key="10">
    <source>
        <dbReference type="EMBL" id="BBZ39068.1"/>
    </source>
</evidence>
<evidence type="ECO:0000313" key="11">
    <source>
        <dbReference type="Proteomes" id="UP000467385"/>
    </source>
</evidence>
<dbReference type="NCBIfam" id="TIGR03544">
    <property type="entry name" value="DivI1A_domain"/>
    <property type="match status" value="2"/>
</dbReference>
<evidence type="ECO:0000256" key="6">
    <source>
        <dbReference type="ARBA" id="ARBA00022960"/>
    </source>
</evidence>
<reference evidence="10 11" key="1">
    <citation type="journal article" date="2019" name="Emerg. Microbes Infect.">
        <title>Comprehensive subspecies identification of 175 nontuberculous mycobacteria species based on 7547 genomic profiles.</title>
        <authorList>
            <person name="Matsumoto Y."/>
            <person name="Kinjo T."/>
            <person name="Motooka D."/>
            <person name="Nabeya D."/>
            <person name="Jung N."/>
            <person name="Uechi K."/>
            <person name="Horii T."/>
            <person name="Iida T."/>
            <person name="Fujita J."/>
            <person name="Nakamura S."/>
        </authorList>
    </citation>
    <scope>NUCLEOTIDE SEQUENCE [LARGE SCALE GENOMIC DNA]</scope>
    <source>
        <strain evidence="10 11">JCM 14738</strain>
    </source>
</reference>